<sequence length="114" mass="12768">MRSRVASLVFYGGCILEVSGIQGFSINLCIAGLLAMKFLGLAKNNHRSHSLQAGSGFFLRWKAFGQIFLPSTNLLSSEVWWSWVSPWHRLHGSRRSKMEALVGDCGWNRNLGLE</sequence>
<name>A0AAV2E752_9ROSI</name>
<keyword evidence="2" id="KW-1185">Reference proteome</keyword>
<reference evidence="1 2" key="1">
    <citation type="submission" date="2024-04" db="EMBL/GenBank/DDBJ databases">
        <authorList>
            <person name="Fracassetti M."/>
        </authorList>
    </citation>
    <scope>NUCLEOTIDE SEQUENCE [LARGE SCALE GENOMIC DNA]</scope>
</reference>
<dbReference type="Proteomes" id="UP001497516">
    <property type="component" value="Chromosome 4"/>
</dbReference>
<proteinExistence type="predicted"/>
<organism evidence="1 2">
    <name type="scientific">Linum trigynum</name>
    <dbReference type="NCBI Taxonomy" id="586398"/>
    <lineage>
        <taxon>Eukaryota</taxon>
        <taxon>Viridiplantae</taxon>
        <taxon>Streptophyta</taxon>
        <taxon>Embryophyta</taxon>
        <taxon>Tracheophyta</taxon>
        <taxon>Spermatophyta</taxon>
        <taxon>Magnoliopsida</taxon>
        <taxon>eudicotyledons</taxon>
        <taxon>Gunneridae</taxon>
        <taxon>Pentapetalae</taxon>
        <taxon>rosids</taxon>
        <taxon>fabids</taxon>
        <taxon>Malpighiales</taxon>
        <taxon>Linaceae</taxon>
        <taxon>Linum</taxon>
    </lineage>
</organism>
<protein>
    <submittedName>
        <fullName evidence="1">Uncharacterized protein</fullName>
    </submittedName>
</protein>
<gene>
    <name evidence="1" type="ORF">LTRI10_LOCUS23066</name>
</gene>
<dbReference type="AlphaFoldDB" id="A0AAV2E752"/>
<evidence type="ECO:0000313" key="2">
    <source>
        <dbReference type="Proteomes" id="UP001497516"/>
    </source>
</evidence>
<dbReference type="EMBL" id="OZ034817">
    <property type="protein sequence ID" value="CAL1381701.1"/>
    <property type="molecule type" value="Genomic_DNA"/>
</dbReference>
<evidence type="ECO:0000313" key="1">
    <source>
        <dbReference type="EMBL" id="CAL1381701.1"/>
    </source>
</evidence>
<accession>A0AAV2E752</accession>